<name>A0A0R2A3A2_9LACO</name>
<proteinExistence type="inferred from homology"/>
<dbReference type="Gene3D" id="3.40.190.290">
    <property type="match status" value="1"/>
</dbReference>
<dbReference type="Proteomes" id="UP000051733">
    <property type="component" value="Unassembled WGS sequence"/>
</dbReference>
<dbReference type="SUPFAM" id="SSF46785">
    <property type="entry name" value="Winged helix' DNA-binding domain"/>
    <property type="match status" value="1"/>
</dbReference>
<dbReference type="PRINTS" id="PR00039">
    <property type="entry name" value="HTHLYSR"/>
</dbReference>
<keyword evidence="4" id="KW-0804">Transcription</keyword>
<reference evidence="6 7" key="1">
    <citation type="journal article" date="2015" name="Genome Announc.">
        <title>Expanding the biotechnology potential of lactobacilli through comparative genomics of 213 strains and associated genera.</title>
        <authorList>
            <person name="Sun Z."/>
            <person name="Harris H.M."/>
            <person name="McCann A."/>
            <person name="Guo C."/>
            <person name="Argimon S."/>
            <person name="Zhang W."/>
            <person name="Yang X."/>
            <person name="Jeffery I.B."/>
            <person name="Cooney J.C."/>
            <person name="Kagawa T.F."/>
            <person name="Liu W."/>
            <person name="Song Y."/>
            <person name="Salvetti E."/>
            <person name="Wrobel A."/>
            <person name="Rasinkangas P."/>
            <person name="Parkhill J."/>
            <person name="Rea M.C."/>
            <person name="O'Sullivan O."/>
            <person name="Ritari J."/>
            <person name="Douillard F.P."/>
            <person name="Paul Ross R."/>
            <person name="Yang R."/>
            <person name="Briner A.E."/>
            <person name="Felis G.E."/>
            <person name="de Vos W.M."/>
            <person name="Barrangou R."/>
            <person name="Klaenhammer T.R."/>
            <person name="Caufield P.W."/>
            <person name="Cui Y."/>
            <person name="Zhang H."/>
            <person name="O'Toole P.W."/>
        </authorList>
    </citation>
    <scope>NUCLEOTIDE SEQUENCE [LARGE SCALE GENOMIC DNA]</scope>
    <source>
        <strain evidence="6 7">DSM 20634</strain>
    </source>
</reference>
<dbReference type="EMBL" id="AYYY01000061">
    <property type="protein sequence ID" value="KRM60786.1"/>
    <property type="molecule type" value="Genomic_DNA"/>
</dbReference>
<keyword evidence="7" id="KW-1185">Reference proteome</keyword>
<evidence type="ECO:0000313" key="7">
    <source>
        <dbReference type="Proteomes" id="UP000051733"/>
    </source>
</evidence>
<dbReference type="InterPro" id="IPR000847">
    <property type="entry name" value="LysR_HTH_N"/>
</dbReference>
<evidence type="ECO:0000256" key="1">
    <source>
        <dbReference type="ARBA" id="ARBA00009437"/>
    </source>
</evidence>
<dbReference type="PROSITE" id="PS50931">
    <property type="entry name" value="HTH_LYSR"/>
    <property type="match status" value="1"/>
</dbReference>
<dbReference type="InterPro" id="IPR036388">
    <property type="entry name" value="WH-like_DNA-bd_sf"/>
</dbReference>
<dbReference type="STRING" id="1423813.FC26_GL000268"/>
<dbReference type="PANTHER" id="PTHR30419:SF28">
    <property type="entry name" value="HTH-TYPE TRANSCRIPTIONAL REGULATOR BSDA"/>
    <property type="match status" value="1"/>
</dbReference>
<gene>
    <name evidence="6" type="ORF">FC26_GL000268</name>
</gene>
<evidence type="ECO:0000313" key="6">
    <source>
        <dbReference type="EMBL" id="KRM60786.1"/>
    </source>
</evidence>
<dbReference type="CDD" id="cd05466">
    <property type="entry name" value="PBP2_LTTR_substrate"/>
    <property type="match status" value="1"/>
</dbReference>
<evidence type="ECO:0000256" key="3">
    <source>
        <dbReference type="ARBA" id="ARBA00023125"/>
    </source>
</evidence>
<protein>
    <submittedName>
        <fullName evidence="6">LysR family transcriptional regulator</fullName>
    </submittedName>
</protein>
<dbReference type="Gene3D" id="1.10.10.10">
    <property type="entry name" value="Winged helix-like DNA-binding domain superfamily/Winged helix DNA-binding domain"/>
    <property type="match status" value="1"/>
</dbReference>
<dbReference type="InterPro" id="IPR005119">
    <property type="entry name" value="LysR_subst-bd"/>
</dbReference>
<dbReference type="PATRIC" id="fig|1423813.3.peg.276"/>
<dbReference type="SUPFAM" id="SSF53850">
    <property type="entry name" value="Periplasmic binding protein-like II"/>
    <property type="match status" value="1"/>
</dbReference>
<dbReference type="GO" id="GO:0003677">
    <property type="term" value="F:DNA binding"/>
    <property type="evidence" value="ECO:0007669"/>
    <property type="project" value="UniProtKB-KW"/>
</dbReference>
<dbReference type="OrthoDB" id="63123at2"/>
<dbReference type="RefSeq" id="WP_057780026.1">
    <property type="nucleotide sequence ID" value="NZ_AYYY01000061.1"/>
</dbReference>
<dbReference type="InterPro" id="IPR050950">
    <property type="entry name" value="HTH-type_LysR_regulators"/>
</dbReference>
<dbReference type="GO" id="GO:0003700">
    <property type="term" value="F:DNA-binding transcription factor activity"/>
    <property type="evidence" value="ECO:0007669"/>
    <property type="project" value="InterPro"/>
</dbReference>
<organism evidence="6 7">
    <name type="scientific">Paucilactobacillus vaccinostercus DSM 20634</name>
    <dbReference type="NCBI Taxonomy" id="1423813"/>
    <lineage>
        <taxon>Bacteria</taxon>
        <taxon>Bacillati</taxon>
        <taxon>Bacillota</taxon>
        <taxon>Bacilli</taxon>
        <taxon>Lactobacillales</taxon>
        <taxon>Lactobacillaceae</taxon>
        <taxon>Paucilactobacillus</taxon>
    </lineage>
</organism>
<dbReference type="AlphaFoldDB" id="A0A0R2A3A2"/>
<dbReference type="PANTHER" id="PTHR30419">
    <property type="entry name" value="HTH-TYPE TRANSCRIPTIONAL REGULATOR YBHD"/>
    <property type="match status" value="1"/>
</dbReference>
<evidence type="ECO:0000259" key="5">
    <source>
        <dbReference type="PROSITE" id="PS50931"/>
    </source>
</evidence>
<comment type="caution">
    <text evidence="6">The sequence shown here is derived from an EMBL/GenBank/DDBJ whole genome shotgun (WGS) entry which is preliminary data.</text>
</comment>
<keyword evidence="2" id="KW-0805">Transcription regulation</keyword>
<keyword evidence="3" id="KW-0238">DNA-binding</keyword>
<dbReference type="InterPro" id="IPR036390">
    <property type="entry name" value="WH_DNA-bd_sf"/>
</dbReference>
<dbReference type="Pfam" id="PF03466">
    <property type="entry name" value="LysR_substrate"/>
    <property type="match status" value="1"/>
</dbReference>
<feature type="domain" description="HTH lysR-type" evidence="5">
    <location>
        <begin position="1"/>
        <end position="56"/>
    </location>
</feature>
<comment type="similarity">
    <text evidence="1">Belongs to the LysR transcriptional regulatory family.</text>
</comment>
<dbReference type="GO" id="GO:0005829">
    <property type="term" value="C:cytosol"/>
    <property type="evidence" value="ECO:0007669"/>
    <property type="project" value="TreeGrafter"/>
</dbReference>
<evidence type="ECO:0000256" key="4">
    <source>
        <dbReference type="ARBA" id="ARBA00023163"/>
    </source>
</evidence>
<sequence length="289" mass="32393">MNRFLALEKIIELGSFTKAAQALGYTQSSISQMMQSLETEYGIQILNRSKNGVSLTLEGQQLYPIIEQTIRSFNSVQEKATEIKGLDTGVIRVGTVSSITCHWLPQLIKTFTARYPHVDFVFYQGDYNSIQNWIKTGVVDFGFTSPAAVTGIQTIELKQDELLAVLSPGSPLATKTSLTLTDLSQEPFILLEEGHFNEPLRAFEHTHLKPHIRYRIHDDYGIMTMVEAGLGISILPKLVLQRTHFNIVTRSLNPILNRDLAIGFRDTASLPIASRYFIDEIIAHKASLL</sequence>
<accession>A0A0R2A3A2</accession>
<evidence type="ECO:0000256" key="2">
    <source>
        <dbReference type="ARBA" id="ARBA00023015"/>
    </source>
</evidence>
<dbReference type="Pfam" id="PF00126">
    <property type="entry name" value="HTH_1"/>
    <property type="match status" value="1"/>
</dbReference>